<protein>
    <submittedName>
        <fullName evidence="1">Carboxypeptidase regulatory-like domain-containing protein</fullName>
    </submittedName>
</protein>
<sequence>MKSKRIFFVAIFLLILGVSLWWSISPKKPAESSHAAALIEPSQEPTQQITEPTLIVPPPRNASPEDLHQWWLKMSKLDQKFEWKMPIEFYGKVIDDEGLPVSAAIVSMHWTDISPNGTSERTMTADTQGNFSLNGVNGKRLIIRIKKDGYRIYDSGNRFSFEYAAYYEPEWHVPNAGNPVIFKMHKNRQADPLVVRENQEAELSSGQKRSFVIGPKGAAVMVERLPNIDTSRKGWAARISVPGGGLVISTVEFPIEAPETDYMETIEVTDKTPKPVVWQGDNGAAFFVKTQQGYGRVTVRNTPGAAWVYVTSYFNPNPASRNLEFDPAKVIKPAP</sequence>
<reference evidence="1 2" key="1">
    <citation type="submission" date="2019-07" db="EMBL/GenBank/DDBJ databases">
        <title>Description of 53C-WASEF.</title>
        <authorList>
            <person name="Pitt A."/>
            <person name="Hahn M.W."/>
        </authorList>
    </citation>
    <scope>NUCLEOTIDE SEQUENCE [LARGE SCALE GENOMIC DNA]</scope>
    <source>
        <strain evidence="1 2">53C-WASEF</strain>
    </source>
</reference>
<dbReference type="RefSeq" id="WP_144229077.1">
    <property type="nucleotide sequence ID" value="NZ_CBCRVV010000002.1"/>
</dbReference>
<proteinExistence type="predicted"/>
<evidence type="ECO:0000313" key="2">
    <source>
        <dbReference type="Proteomes" id="UP000315648"/>
    </source>
</evidence>
<gene>
    <name evidence="1" type="ORF">FPL22_05360</name>
</gene>
<dbReference type="AlphaFoldDB" id="A0A556QQ14"/>
<keyword evidence="1" id="KW-0121">Carboxypeptidase</keyword>
<keyword evidence="1" id="KW-0645">Protease</keyword>
<comment type="caution">
    <text evidence="1">The sequence shown here is derived from an EMBL/GenBank/DDBJ whole genome shotgun (WGS) entry which is preliminary data.</text>
</comment>
<accession>A0A556QQ14</accession>
<dbReference type="GO" id="GO:0004180">
    <property type="term" value="F:carboxypeptidase activity"/>
    <property type="evidence" value="ECO:0007669"/>
    <property type="project" value="UniProtKB-KW"/>
</dbReference>
<dbReference type="SUPFAM" id="SSF49464">
    <property type="entry name" value="Carboxypeptidase regulatory domain-like"/>
    <property type="match status" value="1"/>
</dbReference>
<keyword evidence="2" id="KW-1185">Reference proteome</keyword>
<dbReference type="EMBL" id="VMBG01000001">
    <property type="protein sequence ID" value="TSJ78736.1"/>
    <property type="molecule type" value="Genomic_DNA"/>
</dbReference>
<organism evidence="1 2">
    <name type="scientific">Rariglobus hedericola</name>
    <dbReference type="NCBI Taxonomy" id="2597822"/>
    <lineage>
        <taxon>Bacteria</taxon>
        <taxon>Pseudomonadati</taxon>
        <taxon>Verrucomicrobiota</taxon>
        <taxon>Opitutia</taxon>
        <taxon>Opitutales</taxon>
        <taxon>Opitutaceae</taxon>
        <taxon>Rariglobus</taxon>
    </lineage>
</organism>
<evidence type="ECO:0000313" key="1">
    <source>
        <dbReference type="EMBL" id="TSJ78736.1"/>
    </source>
</evidence>
<dbReference type="Proteomes" id="UP000315648">
    <property type="component" value="Unassembled WGS sequence"/>
</dbReference>
<dbReference type="OrthoDB" id="197204at2"/>
<keyword evidence="1" id="KW-0378">Hydrolase</keyword>
<name>A0A556QQ14_9BACT</name>
<dbReference type="InterPro" id="IPR008969">
    <property type="entry name" value="CarboxyPept-like_regulatory"/>
</dbReference>